<dbReference type="EMBL" id="QRCM01000001">
    <property type="protein sequence ID" value="TXG88981.1"/>
    <property type="molecule type" value="Genomic_DNA"/>
</dbReference>
<evidence type="ECO:0000256" key="8">
    <source>
        <dbReference type="ARBA" id="ARBA00022989"/>
    </source>
</evidence>
<dbReference type="Proteomes" id="UP000471120">
    <property type="component" value="Unassembled WGS sequence"/>
</dbReference>
<keyword evidence="7 12" id="KW-0418">Kinase</keyword>
<dbReference type="Pfam" id="PF02518">
    <property type="entry name" value="HATPase_c"/>
    <property type="match status" value="1"/>
</dbReference>
<dbReference type="Pfam" id="PF00512">
    <property type="entry name" value="HisKA"/>
    <property type="match status" value="1"/>
</dbReference>
<organism evidence="12 13">
    <name type="scientific">Rhodococcus rhodnii</name>
    <dbReference type="NCBI Taxonomy" id="38312"/>
    <lineage>
        <taxon>Bacteria</taxon>
        <taxon>Bacillati</taxon>
        <taxon>Actinomycetota</taxon>
        <taxon>Actinomycetes</taxon>
        <taxon>Mycobacteriales</taxon>
        <taxon>Nocardiaceae</taxon>
        <taxon>Rhodococcus</taxon>
    </lineage>
</organism>
<sequence>MTTPAPRRRAFSLRARVAVATGLGALIIVVALGVAVGAAIARNNLAQLDRRLEAASTILVPNAAVAGPFLGSFGDAGAFAITIRGSDGDVDTSTPTQLPSLDPGSHTTAIDGTNYRTYTAHDPVSDSLVSLAVPYAEAQDVTAEQQQQVAVAGVAAVAAATGLGWVFGGRAVRPLVTLTRRIASREQDLVPTPSGVREADELAAAAESMLRDFADAQRGTDAALATARDFAAVSAHELRTPLTAMRTDLEVLTSHELPAEDRAQVLADLTRAQTRVETTLADLERLARGELSTEKDFSETDLLEIADTAAGDAKRHHPGLTVNVDGPATPLRGLPAGLRLMIDNAVTNAARHGGAHTVDITITHGDGDGAIVLTVDDDGSGIAHEDRERVFERFVRGTATSKPGSGLGLALVAQQAALHGAAVRFDDSPLGGARLVVTFPGAAMSHRVHRAHTM</sequence>
<dbReference type="SMART" id="SM00387">
    <property type="entry name" value="HATPase_c"/>
    <property type="match status" value="1"/>
</dbReference>
<dbReference type="PANTHER" id="PTHR45436:SF5">
    <property type="entry name" value="SENSOR HISTIDINE KINASE TRCS"/>
    <property type="match status" value="1"/>
</dbReference>
<name>A0A6P2CBE4_9NOCA</name>
<dbReference type="InterPro" id="IPR036890">
    <property type="entry name" value="HATPase_C_sf"/>
</dbReference>
<comment type="subcellular location">
    <subcellularLocation>
        <location evidence="2">Cell membrane</location>
    </subcellularLocation>
</comment>
<evidence type="ECO:0000256" key="1">
    <source>
        <dbReference type="ARBA" id="ARBA00000085"/>
    </source>
</evidence>
<reference evidence="12 13" key="1">
    <citation type="submission" date="2018-07" db="EMBL/GenBank/DDBJ databases">
        <title>Genome sequence of Rhodococcus rhodnii ATCC 35071 from Rhodnius prolixus.</title>
        <authorList>
            <person name="Patel V."/>
            <person name="Vogel K.J."/>
        </authorList>
    </citation>
    <scope>NUCLEOTIDE SEQUENCE [LARGE SCALE GENOMIC DNA]</scope>
    <source>
        <strain evidence="12 13">ATCC 35071</strain>
    </source>
</reference>
<dbReference type="InterPro" id="IPR005467">
    <property type="entry name" value="His_kinase_dom"/>
</dbReference>
<evidence type="ECO:0000256" key="7">
    <source>
        <dbReference type="ARBA" id="ARBA00022777"/>
    </source>
</evidence>
<dbReference type="InterPro" id="IPR004358">
    <property type="entry name" value="Sig_transdc_His_kin-like_C"/>
</dbReference>
<dbReference type="GO" id="GO:0005886">
    <property type="term" value="C:plasma membrane"/>
    <property type="evidence" value="ECO:0007669"/>
    <property type="project" value="UniProtKB-SubCell"/>
</dbReference>
<dbReference type="CDD" id="cd00075">
    <property type="entry name" value="HATPase"/>
    <property type="match status" value="1"/>
</dbReference>
<evidence type="ECO:0000256" key="3">
    <source>
        <dbReference type="ARBA" id="ARBA00012438"/>
    </source>
</evidence>
<protein>
    <recommendedName>
        <fullName evidence="3">histidine kinase</fullName>
        <ecNumber evidence="3">2.7.13.3</ecNumber>
    </recommendedName>
</protein>
<accession>A0A6P2CBE4</accession>
<feature type="domain" description="Histidine kinase" evidence="11">
    <location>
        <begin position="233"/>
        <end position="443"/>
    </location>
</feature>
<evidence type="ECO:0000259" key="11">
    <source>
        <dbReference type="PROSITE" id="PS50109"/>
    </source>
</evidence>
<dbReference type="CDD" id="cd00082">
    <property type="entry name" value="HisKA"/>
    <property type="match status" value="1"/>
</dbReference>
<evidence type="ECO:0000313" key="13">
    <source>
        <dbReference type="Proteomes" id="UP000471120"/>
    </source>
</evidence>
<dbReference type="SUPFAM" id="SSF47384">
    <property type="entry name" value="Homodimeric domain of signal transducing histidine kinase"/>
    <property type="match status" value="1"/>
</dbReference>
<gene>
    <name evidence="12" type="ORF">DW322_00415</name>
</gene>
<dbReference type="InterPro" id="IPR050428">
    <property type="entry name" value="TCS_sensor_his_kinase"/>
</dbReference>
<dbReference type="RefSeq" id="WP_010836888.1">
    <property type="nucleotide sequence ID" value="NZ_QRCM01000001.1"/>
</dbReference>
<evidence type="ECO:0000313" key="12">
    <source>
        <dbReference type="EMBL" id="TXG88981.1"/>
    </source>
</evidence>
<evidence type="ECO:0000256" key="4">
    <source>
        <dbReference type="ARBA" id="ARBA00022553"/>
    </source>
</evidence>
<dbReference type="SMART" id="SM00388">
    <property type="entry name" value="HisKA"/>
    <property type="match status" value="1"/>
</dbReference>
<proteinExistence type="predicted"/>
<keyword evidence="10" id="KW-0472">Membrane</keyword>
<evidence type="ECO:0000256" key="6">
    <source>
        <dbReference type="ARBA" id="ARBA00022692"/>
    </source>
</evidence>
<dbReference type="InterPro" id="IPR003661">
    <property type="entry name" value="HisK_dim/P_dom"/>
</dbReference>
<dbReference type="Gene3D" id="3.30.565.10">
    <property type="entry name" value="Histidine kinase-like ATPase, C-terminal domain"/>
    <property type="match status" value="1"/>
</dbReference>
<dbReference type="PRINTS" id="PR00344">
    <property type="entry name" value="BCTRLSENSOR"/>
</dbReference>
<dbReference type="PROSITE" id="PS50109">
    <property type="entry name" value="HIS_KIN"/>
    <property type="match status" value="1"/>
</dbReference>
<comment type="catalytic activity">
    <reaction evidence="1">
        <text>ATP + protein L-histidine = ADP + protein N-phospho-L-histidine.</text>
        <dbReference type="EC" id="2.7.13.3"/>
    </reaction>
</comment>
<keyword evidence="5" id="KW-0808">Transferase</keyword>
<dbReference type="AlphaFoldDB" id="A0A6P2CBE4"/>
<keyword evidence="8" id="KW-1133">Transmembrane helix</keyword>
<keyword evidence="9" id="KW-0902">Two-component regulatory system</keyword>
<evidence type="ECO:0000256" key="2">
    <source>
        <dbReference type="ARBA" id="ARBA00004236"/>
    </source>
</evidence>
<keyword evidence="6" id="KW-0812">Transmembrane</keyword>
<dbReference type="SUPFAM" id="SSF55874">
    <property type="entry name" value="ATPase domain of HSP90 chaperone/DNA topoisomerase II/histidine kinase"/>
    <property type="match status" value="1"/>
</dbReference>
<dbReference type="EC" id="2.7.13.3" evidence="3"/>
<dbReference type="InterPro" id="IPR003594">
    <property type="entry name" value="HATPase_dom"/>
</dbReference>
<dbReference type="InterPro" id="IPR036097">
    <property type="entry name" value="HisK_dim/P_sf"/>
</dbReference>
<comment type="caution">
    <text evidence="12">The sequence shown here is derived from an EMBL/GenBank/DDBJ whole genome shotgun (WGS) entry which is preliminary data.</text>
</comment>
<evidence type="ECO:0000256" key="10">
    <source>
        <dbReference type="ARBA" id="ARBA00023136"/>
    </source>
</evidence>
<dbReference type="Gene3D" id="1.10.287.130">
    <property type="match status" value="1"/>
</dbReference>
<evidence type="ECO:0000256" key="5">
    <source>
        <dbReference type="ARBA" id="ARBA00022679"/>
    </source>
</evidence>
<dbReference type="PANTHER" id="PTHR45436">
    <property type="entry name" value="SENSOR HISTIDINE KINASE YKOH"/>
    <property type="match status" value="1"/>
</dbReference>
<dbReference type="GO" id="GO:0000155">
    <property type="term" value="F:phosphorelay sensor kinase activity"/>
    <property type="evidence" value="ECO:0007669"/>
    <property type="project" value="InterPro"/>
</dbReference>
<evidence type="ECO:0000256" key="9">
    <source>
        <dbReference type="ARBA" id="ARBA00023012"/>
    </source>
</evidence>
<keyword evidence="4" id="KW-0597">Phosphoprotein</keyword>